<sequence length="150" mass="18078">LFTWHFCQHPAFPECDGKCYSVAEICKNAVYEMYRFCEICGLREVWGYLWTSWYAPKMWELWAQSTTPYISCTRTTMMAENHFKQLKHEFLPHLLRPHLDQLIWILVTEVTPAYLNKSSLREDLYRIGRLKPLSPYQMAFRESWLKLTEK</sequence>
<dbReference type="EMBL" id="KV425676">
    <property type="protein sequence ID" value="KZT18512.1"/>
    <property type="molecule type" value="Genomic_DNA"/>
</dbReference>
<evidence type="ECO:0000313" key="2">
    <source>
        <dbReference type="Proteomes" id="UP000076761"/>
    </source>
</evidence>
<accession>A0A165MM32</accession>
<dbReference type="InParanoid" id="A0A165MM32"/>
<gene>
    <name evidence="1" type="ORF">NEOLEDRAFT_1029250</name>
</gene>
<dbReference type="OrthoDB" id="3262412at2759"/>
<reference evidence="1 2" key="1">
    <citation type="journal article" date="2016" name="Mol. Biol. Evol.">
        <title>Comparative Genomics of Early-Diverging Mushroom-Forming Fungi Provides Insights into the Origins of Lignocellulose Decay Capabilities.</title>
        <authorList>
            <person name="Nagy L.G."/>
            <person name="Riley R."/>
            <person name="Tritt A."/>
            <person name="Adam C."/>
            <person name="Daum C."/>
            <person name="Floudas D."/>
            <person name="Sun H."/>
            <person name="Yadav J.S."/>
            <person name="Pangilinan J."/>
            <person name="Larsson K.H."/>
            <person name="Matsuura K."/>
            <person name="Barry K."/>
            <person name="Labutti K."/>
            <person name="Kuo R."/>
            <person name="Ohm R.A."/>
            <person name="Bhattacharya S.S."/>
            <person name="Shirouzu T."/>
            <person name="Yoshinaga Y."/>
            <person name="Martin F.M."/>
            <person name="Grigoriev I.V."/>
            <person name="Hibbett D.S."/>
        </authorList>
    </citation>
    <scope>NUCLEOTIDE SEQUENCE [LARGE SCALE GENOMIC DNA]</scope>
    <source>
        <strain evidence="1 2">HHB14362 ss-1</strain>
    </source>
</reference>
<dbReference type="AlphaFoldDB" id="A0A165MM32"/>
<feature type="non-terminal residue" evidence="1">
    <location>
        <position position="150"/>
    </location>
</feature>
<dbReference type="STRING" id="1314782.A0A165MM32"/>
<organism evidence="1 2">
    <name type="scientific">Neolentinus lepideus HHB14362 ss-1</name>
    <dbReference type="NCBI Taxonomy" id="1314782"/>
    <lineage>
        <taxon>Eukaryota</taxon>
        <taxon>Fungi</taxon>
        <taxon>Dikarya</taxon>
        <taxon>Basidiomycota</taxon>
        <taxon>Agaricomycotina</taxon>
        <taxon>Agaricomycetes</taxon>
        <taxon>Gloeophyllales</taxon>
        <taxon>Gloeophyllaceae</taxon>
        <taxon>Neolentinus</taxon>
    </lineage>
</organism>
<dbReference type="Proteomes" id="UP000076761">
    <property type="component" value="Unassembled WGS sequence"/>
</dbReference>
<feature type="non-terminal residue" evidence="1">
    <location>
        <position position="1"/>
    </location>
</feature>
<evidence type="ECO:0000313" key="1">
    <source>
        <dbReference type="EMBL" id="KZT18512.1"/>
    </source>
</evidence>
<keyword evidence="2" id="KW-1185">Reference proteome</keyword>
<name>A0A165MM32_9AGAM</name>
<proteinExistence type="predicted"/>
<protein>
    <submittedName>
        <fullName evidence="1">Uncharacterized protein</fullName>
    </submittedName>
</protein>